<proteinExistence type="predicted"/>
<dbReference type="EMBL" id="MCGO01000025">
    <property type="protein sequence ID" value="ORY43512.1"/>
    <property type="molecule type" value="Genomic_DNA"/>
</dbReference>
<keyword evidence="2" id="KW-1185">Reference proteome</keyword>
<gene>
    <name evidence="1" type="ORF">BCR33DRAFT_738752</name>
</gene>
<name>A0A1Y2C908_9FUNG</name>
<accession>A0A1Y2C908</accession>
<reference evidence="1 2" key="1">
    <citation type="submission" date="2016-07" db="EMBL/GenBank/DDBJ databases">
        <title>Pervasive Adenine N6-methylation of Active Genes in Fungi.</title>
        <authorList>
            <consortium name="DOE Joint Genome Institute"/>
            <person name="Mondo S.J."/>
            <person name="Dannebaum R.O."/>
            <person name="Kuo R.C."/>
            <person name="Labutti K."/>
            <person name="Haridas S."/>
            <person name="Kuo A."/>
            <person name="Salamov A."/>
            <person name="Ahrendt S.R."/>
            <person name="Lipzen A."/>
            <person name="Sullivan W."/>
            <person name="Andreopoulos W.B."/>
            <person name="Clum A."/>
            <person name="Lindquist E."/>
            <person name="Daum C."/>
            <person name="Ramamoorthy G.K."/>
            <person name="Gryganskyi A."/>
            <person name="Culley D."/>
            <person name="Magnuson J.K."/>
            <person name="James T.Y."/>
            <person name="O'Malley M.A."/>
            <person name="Stajich J.E."/>
            <person name="Spatafora J.W."/>
            <person name="Visel A."/>
            <person name="Grigoriev I.V."/>
        </authorList>
    </citation>
    <scope>NUCLEOTIDE SEQUENCE [LARGE SCALE GENOMIC DNA]</scope>
    <source>
        <strain evidence="1 2">JEL800</strain>
    </source>
</reference>
<sequence>MAVSMTIQYFSDPICTPGNFYEYFLKPSMAASDCAQQAVTCQPLREGGFQTVSCIPTTPTFETDFFVKASTLFGPSTHPQYVIGKFFNGDMTCSEANGPPSSLIASALNYCSPNSHLGTGVTATISSGVLTLSSCSIPPNPTAYILGDIGCSPSTIISSLYWTFYLPFTLMPPPAPTTAQTLANNSTSPFNSSASSTATVSQVSQSTVVTGIPVPSVQAKIRM</sequence>
<evidence type="ECO:0000313" key="1">
    <source>
        <dbReference type="EMBL" id="ORY43512.1"/>
    </source>
</evidence>
<evidence type="ECO:0000313" key="2">
    <source>
        <dbReference type="Proteomes" id="UP000193642"/>
    </source>
</evidence>
<comment type="caution">
    <text evidence="1">The sequence shown here is derived from an EMBL/GenBank/DDBJ whole genome shotgun (WGS) entry which is preliminary data.</text>
</comment>
<organism evidence="1 2">
    <name type="scientific">Rhizoclosmatium globosum</name>
    <dbReference type="NCBI Taxonomy" id="329046"/>
    <lineage>
        <taxon>Eukaryota</taxon>
        <taxon>Fungi</taxon>
        <taxon>Fungi incertae sedis</taxon>
        <taxon>Chytridiomycota</taxon>
        <taxon>Chytridiomycota incertae sedis</taxon>
        <taxon>Chytridiomycetes</taxon>
        <taxon>Chytridiales</taxon>
        <taxon>Chytriomycetaceae</taxon>
        <taxon>Rhizoclosmatium</taxon>
    </lineage>
</organism>
<dbReference type="AlphaFoldDB" id="A0A1Y2C908"/>
<dbReference type="Proteomes" id="UP000193642">
    <property type="component" value="Unassembled WGS sequence"/>
</dbReference>
<protein>
    <submittedName>
        <fullName evidence="1">Uncharacterized protein</fullName>
    </submittedName>
</protein>